<dbReference type="SUPFAM" id="SSF56349">
    <property type="entry name" value="DNA breaking-rejoining enzymes"/>
    <property type="match status" value="1"/>
</dbReference>
<reference evidence="2" key="1">
    <citation type="submission" date="2023-10" db="EMBL/GenBank/DDBJ databases">
        <authorList>
            <person name="Chen Y."/>
            <person name="Shah S."/>
            <person name="Dougan E. K."/>
            <person name="Thang M."/>
            <person name="Chan C."/>
        </authorList>
    </citation>
    <scope>NUCLEOTIDE SEQUENCE [LARGE SCALE GENOMIC DNA]</scope>
</reference>
<dbReference type="Proteomes" id="UP001189429">
    <property type="component" value="Unassembled WGS sequence"/>
</dbReference>
<dbReference type="InterPro" id="IPR011010">
    <property type="entry name" value="DNA_brk_join_enz"/>
</dbReference>
<accession>A0ABN9RMP0</accession>
<evidence type="ECO:0000313" key="2">
    <source>
        <dbReference type="EMBL" id="CAK0819586.1"/>
    </source>
</evidence>
<name>A0ABN9RMP0_9DINO</name>
<keyword evidence="1" id="KW-0233">DNA recombination</keyword>
<gene>
    <name evidence="2" type="ORF">PCOR1329_LOCUS21542</name>
</gene>
<proteinExistence type="predicted"/>
<keyword evidence="3" id="KW-1185">Reference proteome</keyword>
<evidence type="ECO:0008006" key="4">
    <source>
        <dbReference type="Google" id="ProtNLM"/>
    </source>
</evidence>
<organism evidence="2 3">
    <name type="scientific">Prorocentrum cordatum</name>
    <dbReference type="NCBI Taxonomy" id="2364126"/>
    <lineage>
        <taxon>Eukaryota</taxon>
        <taxon>Sar</taxon>
        <taxon>Alveolata</taxon>
        <taxon>Dinophyceae</taxon>
        <taxon>Prorocentrales</taxon>
        <taxon>Prorocentraceae</taxon>
        <taxon>Prorocentrum</taxon>
    </lineage>
</organism>
<dbReference type="Gene3D" id="1.10.443.10">
    <property type="entry name" value="Intergrase catalytic core"/>
    <property type="match status" value="1"/>
</dbReference>
<dbReference type="EMBL" id="CAUYUJ010007108">
    <property type="protein sequence ID" value="CAK0819586.1"/>
    <property type="molecule type" value="Genomic_DNA"/>
</dbReference>
<comment type="caution">
    <text evidence="2">The sequence shown here is derived from an EMBL/GenBank/DDBJ whole genome shotgun (WGS) entry which is preliminary data.</text>
</comment>
<protein>
    <recommendedName>
        <fullName evidence="4">Reverse transcriptase domain-containing protein</fullName>
    </recommendedName>
</protein>
<sequence>MLAIYREGSLPRLSPPPRKGHMTRESWRADLEVALASRPGLFDAFIWLDAHWDELATPLGDLPRSLGRAAPPSARGSRGASQDILPIAVEAVRELSAEKVLGHGLEEASLGRWSGGLRQWVCCILSALNFHYLGAGAEPPRKGPALRLSQPQLRLVRHVAMAVVAFVSSQPDAAGQAPSLKALRKNLTTLPVDYGASGLVVKMEALTPRRVIPAWPAVGSAAIQPVTKFLEGEVLEKVVDPSSNLLDRAFWPAATRKSYVRASDGAWADLVAAAFQRGMMKPVREEDVFRGVDGQPVYNGAGGVEKIKYKDGVRQELLRFISIFCPINDYLTRITGDDDKLPYVGQVTLLHLEEGEEVLIDSEDFESCFNLFTLPDSWLGYFSYEKVVPGSAMGLPEKEWVRPALCVVPMGWNSAVAIMQSVVRRLVFGLARVSPATEVQKGRDLPPQDDLSILYLDSYDRLRVVDRALAEAQMGGETEEHARFVNVCSELGLPLNTGKSLIGATAASLQGGFLDSSRGTFGLQPSKGADLVWLGLALLAQPRWSVRALRHWAGKACFASVFRRPLYAVLQEVFWQIKLLEAGAAVPKDDAFDEVLSFTIFVPLAFTNIRATLDGIVSCSDASLTGGGVAVAMSFRPFVTVGSACQPSYRQSGESPIRAPCGAQIGDPRSAADHRENCGKCGRCPCFAERFSCPRAPLTQAVAQWGIPVQRPFDDAMGRDFFSQEGKKILTTEQAETAPGPDQVRNARHIMGIPGLPRTLAFEVRRSNAMGKKALACALERHGQGKYWCIENPCDSWLWDFAQAKELEEKEGVFYSELSYCCFGGARRATCFAHNCRELHAMLHRDGPCSCPTVPPKDPCHFYEYPGALCQRYAEVVAGVLSRPAVPPREVDPARREEALRARLARAGKMFVEKGVSERVVASVRELEATMVPGQEIEHLKLMLRKCDHRGTDVRLIVDDPFHSSPARVPYPALEWEWKTVLSWRWQHEQHINILEAHAAVTWLRRRANSIMYHSRRYLHILDSLVVTGVLTKGHSSSKRLNRVCRKHMAVSLACDNYPFYAWTISAWNFSDFASRSLALPTSLSELDHIVSEFINECWQEGEPIGFCGHLLSGLQRFFPQCKHHLNTSWLFYNNWNSTVVPTRATPFPKHIVAALASAAAQAGDLRLAAGLLVGFTAFLRTTELLSLEKRHVRLFPESNTVFIALESTKTAGRKRAREAVHFVDRVILTLLQRAMCDLSDDDPLVRQRGGAFSRAFQALLKFTRLEHVGFQPYSLRRGGASWYFTKVQSMDATIVRGRWQNPRTARIYIEDSTAALVLLQLPAESAEIVRCLCRPASLGSGSEA</sequence>
<evidence type="ECO:0000313" key="3">
    <source>
        <dbReference type="Proteomes" id="UP001189429"/>
    </source>
</evidence>
<dbReference type="InterPro" id="IPR013762">
    <property type="entry name" value="Integrase-like_cat_sf"/>
</dbReference>
<evidence type="ECO:0000256" key="1">
    <source>
        <dbReference type="ARBA" id="ARBA00023172"/>
    </source>
</evidence>